<feature type="region of interest" description="Disordered" evidence="1">
    <location>
        <begin position="1"/>
        <end position="22"/>
    </location>
</feature>
<evidence type="ECO:0000313" key="3">
    <source>
        <dbReference type="EMBL" id="KAK2549353.1"/>
    </source>
</evidence>
<evidence type="ECO:0000313" key="4">
    <source>
        <dbReference type="Proteomes" id="UP001249851"/>
    </source>
</evidence>
<dbReference type="AlphaFoldDB" id="A0AAD9PUL1"/>
<dbReference type="EMBL" id="JARQWQ010000127">
    <property type="protein sequence ID" value="KAK2549353.1"/>
    <property type="molecule type" value="Genomic_DNA"/>
</dbReference>
<dbReference type="InterPro" id="IPR028002">
    <property type="entry name" value="Myb_DNA-bind_5"/>
</dbReference>
<dbReference type="GO" id="GO:0005634">
    <property type="term" value="C:nucleus"/>
    <property type="evidence" value="ECO:0007669"/>
    <property type="project" value="TreeGrafter"/>
</dbReference>
<gene>
    <name evidence="3" type="ORF">P5673_030177</name>
</gene>
<accession>A0AAD9PUL1</accession>
<evidence type="ECO:0000256" key="1">
    <source>
        <dbReference type="SAM" id="MobiDB-lite"/>
    </source>
</evidence>
<dbReference type="Proteomes" id="UP001249851">
    <property type="component" value="Unassembled WGS sequence"/>
</dbReference>
<reference evidence="3" key="1">
    <citation type="journal article" date="2023" name="G3 (Bethesda)">
        <title>Whole genome assembly and annotation of the endangered Caribbean coral Acropora cervicornis.</title>
        <authorList>
            <person name="Selwyn J.D."/>
            <person name="Vollmer S.V."/>
        </authorList>
    </citation>
    <scope>NUCLEOTIDE SEQUENCE</scope>
    <source>
        <strain evidence="3">K2</strain>
    </source>
</reference>
<evidence type="ECO:0000259" key="2">
    <source>
        <dbReference type="Pfam" id="PF13873"/>
    </source>
</evidence>
<protein>
    <submittedName>
        <fullName evidence="3">t-SNARE domain-containing protein 1</fullName>
    </submittedName>
</protein>
<dbReference type="Pfam" id="PF13873">
    <property type="entry name" value="Myb_DNA-bind_5"/>
    <property type="match status" value="1"/>
</dbReference>
<comment type="caution">
    <text evidence="3">The sequence shown here is derived from an EMBL/GenBank/DDBJ whole genome shotgun (WGS) entry which is preliminary data.</text>
</comment>
<organism evidence="3 4">
    <name type="scientific">Acropora cervicornis</name>
    <name type="common">Staghorn coral</name>
    <dbReference type="NCBI Taxonomy" id="6130"/>
    <lineage>
        <taxon>Eukaryota</taxon>
        <taxon>Metazoa</taxon>
        <taxon>Cnidaria</taxon>
        <taxon>Anthozoa</taxon>
        <taxon>Hexacorallia</taxon>
        <taxon>Scleractinia</taxon>
        <taxon>Astrocoeniina</taxon>
        <taxon>Acroporidae</taxon>
        <taxon>Acropora</taxon>
    </lineage>
</organism>
<sequence length="231" mass="25745">MDPEENTGNSGEKRKRKPNFTTRELTIITENVEANKGILQSKFTDNVTNKSKNETWKAITEKVNAVGVASRTTYEVKQKWKGLFSTAKREFSQQKKAQRKTGGGPAPGEPSDTSKLIVEVYDNTPGFSGIIRGFESADVIAEAQPAVAAQADMLETIDMAALEACSAITEPPRKKEVEQVRRGKRKKKNTQEDLLQLQCCALQLQKETLVLKKRKLELEINQLEISLGYTT</sequence>
<dbReference type="PANTHER" id="PTHR23098">
    <property type="entry name" value="AGAP001331-PA-RELATED"/>
    <property type="match status" value="1"/>
</dbReference>
<reference evidence="3" key="2">
    <citation type="journal article" date="2023" name="Science">
        <title>Genomic signatures of disease resistance in endangered staghorn corals.</title>
        <authorList>
            <person name="Vollmer S.V."/>
            <person name="Selwyn J.D."/>
            <person name="Despard B.A."/>
            <person name="Roesel C.L."/>
        </authorList>
    </citation>
    <scope>NUCLEOTIDE SEQUENCE</scope>
    <source>
        <strain evidence="3">K2</strain>
    </source>
</reference>
<proteinExistence type="predicted"/>
<name>A0AAD9PUL1_ACRCE</name>
<dbReference type="PANTHER" id="PTHR23098:SF16">
    <property type="entry name" value="REGULATORY PROTEIN ZESTE"/>
    <property type="match status" value="1"/>
</dbReference>
<keyword evidence="4" id="KW-1185">Reference proteome</keyword>
<feature type="compositionally biased region" description="Polar residues" evidence="1">
    <location>
        <begin position="1"/>
        <end position="10"/>
    </location>
</feature>
<feature type="region of interest" description="Disordered" evidence="1">
    <location>
        <begin position="89"/>
        <end position="113"/>
    </location>
</feature>
<feature type="domain" description="Myb/SANT-like DNA-binding" evidence="2">
    <location>
        <begin position="16"/>
        <end position="92"/>
    </location>
</feature>